<organism evidence="1 2">
    <name type="scientific">Mucilaginibacter dorajii</name>
    <dbReference type="NCBI Taxonomy" id="692994"/>
    <lineage>
        <taxon>Bacteria</taxon>
        <taxon>Pseudomonadati</taxon>
        <taxon>Bacteroidota</taxon>
        <taxon>Sphingobacteriia</taxon>
        <taxon>Sphingobacteriales</taxon>
        <taxon>Sphingobacteriaceae</taxon>
        <taxon>Mucilaginibacter</taxon>
    </lineage>
</organism>
<reference evidence="2" key="1">
    <citation type="journal article" date="2019" name="Int. J. Syst. Evol. Microbiol.">
        <title>The Global Catalogue of Microorganisms (GCM) 10K type strain sequencing project: providing services to taxonomists for standard genome sequencing and annotation.</title>
        <authorList>
            <consortium name="The Broad Institute Genomics Platform"/>
            <consortium name="The Broad Institute Genome Sequencing Center for Infectious Disease"/>
            <person name="Wu L."/>
            <person name="Ma J."/>
        </authorList>
    </citation>
    <scope>NUCLEOTIDE SEQUENCE [LARGE SCALE GENOMIC DNA]</scope>
    <source>
        <strain evidence="2">JCM 16601</strain>
    </source>
</reference>
<dbReference type="Proteomes" id="UP001500742">
    <property type="component" value="Unassembled WGS sequence"/>
</dbReference>
<comment type="caution">
    <text evidence="1">The sequence shown here is derived from an EMBL/GenBank/DDBJ whole genome shotgun (WGS) entry which is preliminary data.</text>
</comment>
<evidence type="ECO:0000313" key="1">
    <source>
        <dbReference type="EMBL" id="GAA3959680.1"/>
    </source>
</evidence>
<name>A0ABP7P5N0_9SPHI</name>
<dbReference type="SUPFAM" id="SSF52540">
    <property type="entry name" value="P-loop containing nucleoside triphosphate hydrolases"/>
    <property type="match status" value="1"/>
</dbReference>
<dbReference type="Gene3D" id="3.40.50.300">
    <property type="entry name" value="P-loop containing nucleotide triphosphate hydrolases"/>
    <property type="match status" value="1"/>
</dbReference>
<dbReference type="RefSeq" id="WP_259090634.1">
    <property type="nucleotide sequence ID" value="NZ_BAAAZC010000004.1"/>
</dbReference>
<gene>
    <name evidence="1" type="ORF">GCM10022210_04010</name>
</gene>
<dbReference type="EMBL" id="BAAAZC010000004">
    <property type="protein sequence ID" value="GAA3959680.1"/>
    <property type="molecule type" value="Genomic_DNA"/>
</dbReference>
<proteinExistence type="predicted"/>
<sequence>MQQYHFELLKKSVSESASIPNVTASDCKHLSNLIFKKTNRCLSETTLKRIYGLVQTKHNPSQFTIEALSKYCGFANLEEFLKSCDYTTSAAASTNWNKMATDAHKVTNFVIKGLKNRSGIPFKHTIGRKSVSFHLDTFIESDAVATALVAPSGFGKTTALLHWIEDKLELNASQKSNDIFLFFSSQVLMSIVHGGQNIHCWLLSLLGCSNTEYHSLIHNAGEKRFYLIIDGFDEIKFKNPLFQLVLDQLIDILNLYHESRSFKLILTTLPNTWINNRNKLGFIRKKWFDGFTIDPENAINIPMLNAYEISEISRLVNPKNGLKIDADVVETLCHPMYFELYYKLSNQNCHWKKIDHLLRYELTSNLIFEKIHLNKIGIKTTQFLYELIGLMDLKDENNPVGRLATSTLIVKNEEVYQTLLNLHLLKTINKSTPLQQNIHIEFCSKDILNYFIAQRLLSLNDGKFNESIINYVNECLTDELRLSVVKWLIWNIVNTDEKNELHNLTLVRFPLNLKANLLTFLCQILEYEYVSLSVDGTDMRKFHIQNSLLDYFLGIEFINANYSKTLTTLLRFDLSPDRCFLLHCYKAITAIVNLNLETLQQQIEELKELPSAIVLSYPINPINCFAAIFNFLKYGIVNKVVLAQITTFSFNPVVLAYNNYDEAANNMVGLLMASTLIMGQNPQKLLRVVSILSKSYKASPVSSIAYPFILKMLFADAYFALNKQRKLSEIQEDISKIISGKQTTTPYMEVLVHILKIKIAIGKNEHETITNEFRIIMLLANNHNLKLIKLYTTSLLLKKYTSIDDPQFIRFYQEINYEHTKVVRENQVVEFWEKQIL</sequence>
<accession>A0ABP7P5N0</accession>
<evidence type="ECO:0000313" key="2">
    <source>
        <dbReference type="Proteomes" id="UP001500742"/>
    </source>
</evidence>
<evidence type="ECO:0008006" key="3">
    <source>
        <dbReference type="Google" id="ProtNLM"/>
    </source>
</evidence>
<dbReference type="InterPro" id="IPR027417">
    <property type="entry name" value="P-loop_NTPase"/>
</dbReference>
<keyword evidence="2" id="KW-1185">Reference proteome</keyword>
<protein>
    <recommendedName>
        <fullName evidence="3">NACHT domain-containing protein</fullName>
    </recommendedName>
</protein>